<evidence type="ECO:0008006" key="4">
    <source>
        <dbReference type="Google" id="ProtNLM"/>
    </source>
</evidence>
<dbReference type="EMBL" id="WITJ01000001">
    <property type="protein sequence ID" value="MQW38408.1"/>
    <property type="molecule type" value="Genomic_DNA"/>
</dbReference>
<organism evidence="2 3">
    <name type="scientific">Lactococcus hircilactis</name>
    <dbReference type="NCBI Taxonomy" id="1494462"/>
    <lineage>
        <taxon>Bacteria</taxon>
        <taxon>Bacillati</taxon>
        <taxon>Bacillota</taxon>
        <taxon>Bacilli</taxon>
        <taxon>Lactobacillales</taxon>
        <taxon>Streptococcaceae</taxon>
        <taxon>Lactococcus</taxon>
    </lineage>
</organism>
<comment type="caution">
    <text evidence="2">The sequence shown here is derived from an EMBL/GenBank/DDBJ whole genome shotgun (WGS) entry which is preliminary data.</text>
</comment>
<evidence type="ECO:0000256" key="1">
    <source>
        <dbReference type="ARBA" id="ARBA00005437"/>
    </source>
</evidence>
<dbReference type="InterPro" id="IPR007612">
    <property type="entry name" value="LOR"/>
</dbReference>
<dbReference type="Gene3D" id="2.40.160.200">
    <property type="entry name" value="LURP1-related"/>
    <property type="match status" value="1"/>
</dbReference>
<gene>
    <name evidence="2" type="ORF">GHI93_00390</name>
</gene>
<reference evidence="2 3" key="1">
    <citation type="submission" date="2019-10" db="EMBL/GenBank/DDBJ databases">
        <authorList>
            <person name="Dong K."/>
        </authorList>
    </citation>
    <scope>NUCLEOTIDE SEQUENCE [LARGE SCALE GENOMIC DNA]</scope>
    <source>
        <strain evidence="2 3">DSM 28960</strain>
    </source>
</reference>
<dbReference type="Pfam" id="PF04525">
    <property type="entry name" value="LOR"/>
    <property type="match status" value="1"/>
</dbReference>
<dbReference type="InterPro" id="IPR025659">
    <property type="entry name" value="Tubby-like_C"/>
</dbReference>
<dbReference type="InterPro" id="IPR038595">
    <property type="entry name" value="LOR_sf"/>
</dbReference>
<sequence>MSFFDIIDLKIKLEENAMKKLIVNQKLFSLSGSFWVTDENERECYQIKGSLFQVPKRFQIYDVLGNERAVITHKVFSLLPKFFLSIDGKEQMTISKRFSLFKPKYDIESKNIEINGNIWDMNFEILKSNSPIGHVDKKWFSIRDKYMIVIDDDSTEENILLVLGIVLAIDYAKKMEESSSSTAN</sequence>
<dbReference type="AlphaFoldDB" id="A0A7X2CZR5"/>
<name>A0A7X2CZR5_9LACT</name>
<accession>A0A7X2CZR5</accession>
<keyword evidence="3" id="KW-1185">Reference proteome</keyword>
<proteinExistence type="inferred from homology"/>
<dbReference type="Proteomes" id="UP000439550">
    <property type="component" value="Unassembled WGS sequence"/>
</dbReference>
<evidence type="ECO:0000313" key="2">
    <source>
        <dbReference type="EMBL" id="MQW38408.1"/>
    </source>
</evidence>
<dbReference type="SUPFAM" id="SSF54518">
    <property type="entry name" value="Tubby C-terminal domain-like"/>
    <property type="match status" value="1"/>
</dbReference>
<comment type="similarity">
    <text evidence="1">Belongs to the LOR family.</text>
</comment>
<evidence type="ECO:0000313" key="3">
    <source>
        <dbReference type="Proteomes" id="UP000439550"/>
    </source>
</evidence>
<dbReference type="OrthoDB" id="652307at2"/>
<protein>
    <recommendedName>
        <fullName evidence="4">LURP-one-related family protein</fullName>
    </recommendedName>
</protein>